<feature type="transmembrane region" description="Helical" evidence="1">
    <location>
        <begin position="1862"/>
        <end position="1884"/>
    </location>
</feature>
<evidence type="ECO:0000313" key="2">
    <source>
        <dbReference type="EMBL" id="SCL98515.1"/>
    </source>
</evidence>
<organism evidence="2 3">
    <name type="scientific">Plasmodium chabaudi chabaudi</name>
    <dbReference type="NCBI Taxonomy" id="31271"/>
    <lineage>
        <taxon>Eukaryota</taxon>
        <taxon>Sar</taxon>
        <taxon>Alveolata</taxon>
        <taxon>Apicomplexa</taxon>
        <taxon>Aconoidasida</taxon>
        <taxon>Haemosporida</taxon>
        <taxon>Plasmodiidae</taxon>
        <taxon>Plasmodium</taxon>
        <taxon>Plasmodium (Vinckeia)</taxon>
    </lineage>
</organism>
<proteinExistence type="predicted"/>
<keyword evidence="1" id="KW-0812">Transmembrane</keyword>
<evidence type="ECO:0000313" key="3">
    <source>
        <dbReference type="Proteomes" id="UP000507163"/>
    </source>
</evidence>
<keyword evidence="1" id="KW-0472">Membrane</keyword>
<keyword evidence="1" id="KW-1133">Transmembrane helix</keyword>
<reference evidence="2 3" key="1">
    <citation type="submission" date="2016-08" db="EMBL/GenBank/DDBJ databases">
        <authorList>
            <consortium name="Pathogen Informatics"/>
        </authorList>
    </citation>
    <scope>NUCLEOTIDE SEQUENCE [LARGE SCALE GENOMIC DNA]</scope>
    <source>
        <strain evidence="2 3">AJ</strain>
    </source>
</reference>
<evidence type="ECO:0008006" key="4">
    <source>
        <dbReference type="Google" id="ProtNLM"/>
    </source>
</evidence>
<sequence length="1980" mass="237454">MINMHMQVIQNEKNNNIEEQQNKYLNNEVKKSNYCDISLLKLIDEWSDIEANLYPIKNNKILKKIKYEIKKFIYSNILHKIKVNFSLFKIYYNYKYSYNLSYVNNQYLFDICSNSCDYFYEILKKYHQENDFQFGATLLEEKHEKEVDQKTENDLTCSENTCTVQKNYNKYMDELFHENDSINNNEEKCLILTQLYTSIVYYFILLIKNKYYLDFICLYMYIKFYFSLNRLFIKRNICLNFTCHKTFLDLLFLLSDISIYNNFDDENNGKKENEWEKKYTNKLGDFYNFDKFDENINIGNLTNLSFNLLLNLRVNINFYETNYDIDQNKYKYICKYLLIFQNELIQKYVIKINELTNLTLKYKQHISKKNKQPKQDPNSGYTHLSNPSESYIQDSLTDYLSVHCTDQPKHILNPRQQNYGEINGFSSTHANSPHPYDAYENFSNKNSLLKNYIFQKSSNIFSIGNAGNAGNNMGMENLSMLYEDNNLSSYNNKFLSTNPMIMQFDNHTNVKNNYFENQFVFICLNNKTYRIQIEKLIPNFFHKKTILNLGSEYIYNDQADIDLLNFFSPSNNQPNIILKRNTKCMIKYFDQPNYNDINKNRTDHFDNEECNSFLWGKSYANDTLILKILERKIINEKNEQSEKYKNNYLNIINSIYVTLHKNVICSIDHRIEEYRYIIFKKFFIFFANHFQKNNENWKSYTLECLVGYENEMFIANKKERKIVGTDINYNKFCEKKIKDGSIYISKNIICVDYNIAFWEKQKNKKYFDLHFKPFQNIFSSPFYQKYFHIFLYFSKIGSLVRYIKTFVKVFLKLIYKKEKDYTSKNAHTTRKSHILDERTNAHATKKSHILDERTNAHATKKYHILDERTNAHFNGIIPFGDIFISFVNSVNKYILKYEKVIRKIILYADLKTPLDIYNKIKQHTECITFLSFLCSCYTYKADIFNKNPFSFYQNCNLNKENAKFVTEYNYVSNVIYGLTHKTKLNESKRLALSNNKDNANHKSETKNNCLFIFPRGNELISYVYSFYYLFINTNNKNLKKLCKYIFLKIIKPFLHFLYSYVFMGINKDCYFEYILNEKMNMQFFFIHTDRQIIFNKPNLKSNQTLSLPIFLKYAIQIVYETASLSKFLRRSSENDFYLSLPNFPPKKPFQNGKKNKKKNKSKRTNKVEDFCIKNETEIAKFLCSASINKIKNFLKKKKKIKKIKKKKKKKKKKKTQNIFIKCWNNEKYLNYVHKKTRKTVGNKLRNYFDTFCLFLLNVNDNTINHESFIKGKGFTKNKRHSTTSHEGKQTQIMYNHFGNFRKLKKIKNNFKYSMNRYTKIATMKSSPKIHSLVSINKRKKKKKKKIIFYKKKINRLTKQNKTHYDTDALSTSLSSSDDEIEQVDNMYNNLNIDSKTDPLLSKNMAMQIQRNAQTQEQKEIDSQNGYNINKTNENIELIDLFKFKTHTEYDPSNDILWQKNNLIKFKINYKEETQIKNDAKPWQPIHDKPIKTTYINENNVEVKSVNYFLYRNIFIPINNHFYTINKILVHSYLINKNLLAYLCLLKCLLFDECEDNYNFLSSIMINKNNNLTKFQNINLNNFEIEDTCENKIKIYKTNNTYHSRKLSNSISNKNKILIEHKFNTNFYKANLITNKFFNININLHIPSILKIFFDNDVVNYYKNIYCLVSLFYFTINNLKDIFFIIRLFSKPVIYKYSEKVPDELHTTSDENGIEKKSEKKNEKNIFSNASFKYMNIIKKIANKHKDYTDENEDIENFFCVISKKSSHTFLTNHKILNVGFDKKFLNNNNSKIIKYLENVKIFNEILNDFNKIRSEMLLIITYLYDYIININIYKNYFLCFQNMLKTDQFIQLIYIHKYFLQYIFKFSFLASNFFFFSKIIFNIINTIDQFKKLVTSLQPLDNLNSDQDQTFSLIFDKHHKIVEENIILLTSEEAQKIIKNFYINRNNLVTHITKFQNNNLDYIYNKFYFNDYYSSLFDQS</sequence>
<name>A0A1C6X5V4_PLACU</name>
<dbReference type="Proteomes" id="UP000507163">
    <property type="component" value="Chromosome 4"/>
</dbReference>
<evidence type="ECO:0000256" key="1">
    <source>
        <dbReference type="SAM" id="Phobius"/>
    </source>
</evidence>
<dbReference type="EMBL" id="LT608170">
    <property type="protein sequence ID" value="SCL98515.1"/>
    <property type="molecule type" value="Genomic_DNA"/>
</dbReference>
<protein>
    <recommendedName>
        <fullName evidence="4">Gamma tubulin complex component protein N-terminal domain-containing protein</fullName>
    </recommendedName>
</protein>
<gene>
    <name evidence="2" type="ORF">PCHAJ_000061500</name>
</gene>
<accession>A0A1C6X5V4</accession>